<dbReference type="Proteomes" id="UP000501728">
    <property type="component" value="Chromosome"/>
</dbReference>
<protein>
    <submittedName>
        <fullName evidence="8">Zn-dependent exopeptidase M28</fullName>
    </submittedName>
</protein>
<feature type="chain" id="PRO_5032723946" evidence="6">
    <location>
        <begin position="19"/>
        <end position="545"/>
    </location>
</feature>
<sequence>MKKRFKMLISLTSISAIAALPLVAASCVNSQNKETNVSNLEVYKQFNQFINDTHGRKAENINNFKESNLVLEKNGDKIAKSLGIKLTNGQSLTTAALDPLYDQDVTIDPSHNIYGSYHAYRVLKKMIAAMGYENHTGDNITYPDQNIINNQKNQAAPDSKITDLGVTSITTFKDGGKHQAIVNKANEDMKKTGFITQGFLYETANNRTNNIGNNIIVTINPSDKVLKNSKNVNRAVKDFYISSHYDSTNNVGPKGISWGATDNATGVSVNLSLLKYFSDPKNRENLGVRLHILFVDAEELGKLGSEAFVEQFLKSKKQGNNEANELLKNSIGMINLDTVAGGDRMYVHSPNTDPNLARGGRIYGNVSKIIRDQINAISRIRSEKLKDPSQELEIHPQFTPGEYKPGETGDWSDHAPFYIKANIPVAYIESTNFAIKSKTEVYDGYAQTTNPNAWVLKDGKNIESLVKRKINNGLIEVYDWPEGITKKDFAISGDIWHSDLDRPDWVLKNIGSRFYKQQDTVYESLKEYFASMYSINDKDEIQYII</sequence>
<dbReference type="Gene3D" id="3.40.630.10">
    <property type="entry name" value="Zn peptidases"/>
    <property type="match status" value="1"/>
</dbReference>
<evidence type="ECO:0000256" key="5">
    <source>
        <dbReference type="ARBA" id="ARBA00023288"/>
    </source>
</evidence>
<dbReference type="InterPro" id="IPR007484">
    <property type="entry name" value="Peptidase_M28"/>
</dbReference>
<evidence type="ECO:0000259" key="7">
    <source>
        <dbReference type="Pfam" id="PF04389"/>
    </source>
</evidence>
<dbReference type="PANTHER" id="PTHR12147">
    <property type="entry name" value="METALLOPEPTIDASE M28 FAMILY MEMBER"/>
    <property type="match status" value="1"/>
</dbReference>
<evidence type="ECO:0000313" key="9">
    <source>
        <dbReference type="Proteomes" id="UP000501728"/>
    </source>
</evidence>
<keyword evidence="5" id="KW-0449">Lipoprotein</keyword>
<evidence type="ECO:0000256" key="3">
    <source>
        <dbReference type="ARBA" id="ARBA00022737"/>
    </source>
</evidence>
<name>A0A858U4W2_9MOLU</name>
<feature type="signal peptide" evidence="6">
    <location>
        <begin position="1"/>
        <end position="18"/>
    </location>
</feature>
<evidence type="ECO:0000256" key="1">
    <source>
        <dbReference type="ARBA" id="ARBA00004193"/>
    </source>
</evidence>
<dbReference type="InterPro" id="IPR045175">
    <property type="entry name" value="M28_fam"/>
</dbReference>
<dbReference type="GO" id="GO:0008235">
    <property type="term" value="F:metalloexopeptidase activity"/>
    <property type="evidence" value="ECO:0007669"/>
    <property type="project" value="InterPro"/>
</dbReference>
<keyword evidence="9" id="KW-1185">Reference proteome</keyword>
<evidence type="ECO:0000256" key="6">
    <source>
        <dbReference type="SAM" id="SignalP"/>
    </source>
</evidence>
<dbReference type="PROSITE" id="PS51257">
    <property type="entry name" value="PROKAR_LIPOPROTEIN"/>
    <property type="match status" value="1"/>
</dbReference>
<dbReference type="NCBIfam" id="NF033817">
    <property type="entry name" value="Mplas_variab_LP"/>
    <property type="match status" value="1"/>
</dbReference>
<dbReference type="AlphaFoldDB" id="A0A858U4W2"/>
<keyword evidence="4" id="KW-0564">Palmitate</keyword>
<accession>A0A858U4W2</accession>
<organism evidence="8 9">
    <name type="scientific">Mycoplasma phocoeninasale</name>
    <dbReference type="NCBI Taxonomy" id="2726117"/>
    <lineage>
        <taxon>Bacteria</taxon>
        <taxon>Bacillati</taxon>
        <taxon>Mycoplasmatota</taxon>
        <taxon>Mollicutes</taxon>
        <taxon>Mycoplasmataceae</taxon>
        <taxon>Mycoplasma</taxon>
    </lineage>
</organism>
<gene>
    <name evidence="8" type="ORF">HGG64_01925</name>
</gene>
<evidence type="ECO:0000256" key="2">
    <source>
        <dbReference type="ARBA" id="ARBA00022729"/>
    </source>
</evidence>
<feature type="domain" description="Peptidase M28" evidence="7">
    <location>
        <begin position="238"/>
        <end position="433"/>
    </location>
</feature>
<dbReference type="InterPro" id="IPR049890">
    <property type="entry name" value="VlpA-F-like_signal"/>
</dbReference>
<keyword evidence="3" id="KW-0677">Repeat</keyword>
<keyword evidence="2 6" id="KW-0732">Signal</keyword>
<comment type="subcellular location">
    <subcellularLocation>
        <location evidence="1">Cell membrane</location>
        <topology evidence="1">Lipid-anchor</topology>
    </subcellularLocation>
</comment>
<evidence type="ECO:0000313" key="8">
    <source>
        <dbReference type="EMBL" id="QJG66457.1"/>
    </source>
</evidence>
<dbReference type="Pfam" id="PF04389">
    <property type="entry name" value="Peptidase_M28"/>
    <property type="match status" value="1"/>
</dbReference>
<proteinExistence type="predicted"/>
<dbReference type="KEGG" id="mphn:HGG64_01925"/>
<reference evidence="8 9" key="1">
    <citation type="submission" date="2020-04" db="EMBL/GenBank/DDBJ databases">
        <title>Novel Mycoplasma species detected in Phocoena phocoena (harbor porpoise) from the USA.</title>
        <authorList>
            <person name="Volokhov D.V."/>
        </authorList>
    </citation>
    <scope>NUCLEOTIDE SEQUENCE [LARGE SCALE GENOMIC DNA]</scope>
    <source>
        <strain evidence="8 9">C264-NAS</strain>
    </source>
</reference>
<dbReference type="RefSeq" id="WP_169580280.1">
    <property type="nucleotide sequence ID" value="NZ_CP051480.1"/>
</dbReference>
<dbReference type="SUPFAM" id="SSF53187">
    <property type="entry name" value="Zn-dependent exopeptidases"/>
    <property type="match status" value="1"/>
</dbReference>
<dbReference type="GO" id="GO:0006508">
    <property type="term" value="P:proteolysis"/>
    <property type="evidence" value="ECO:0007669"/>
    <property type="project" value="InterPro"/>
</dbReference>
<dbReference type="GO" id="GO:0005886">
    <property type="term" value="C:plasma membrane"/>
    <property type="evidence" value="ECO:0007669"/>
    <property type="project" value="UniProtKB-SubCell"/>
</dbReference>
<evidence type="ECO:0000256" key="4">
    <source>
        <dbReference type="ARBA" id="ARBA00023139"/>
    </source>
</evidence>
<dbReference type="PANTHER" id="PTHR12147:SF26">
    <property type="entry name" value="PEPTIDASE M28 DOMAIN-CONTAINING PROTEIN"/>
    <property type="match status" value="1"/>
</dbReference>
<dbReference type="EMBL" id="CP051480">
    <property type="protein sequence ID" value="QJG66457.1"/>
    <property type="molecule type" value="Genomic_DNA"/>
</dbReference>